<gene>
    <name evidence="1" type="ORF">R3P38DRAFT_3167429</name>
</gene>
<reference evidence="1 2" key="1">
    <citation type="journal article" date="2024" name="J Genomics">
        <title>Draft genome sequencing and assembly of Favolaschia claudopus CIRM-BRFM 2984 isolated from oak limbs.</title>
        <authorList>
            <person name="Navarro D."/>
            <person name="Drula E."/>
            <person name="Chaduli D."/>
            <person name="Cazenave R."/>
            <person name="Ahrendt S."/>
            <person name="Wang J."/>
            <person name="Lipzen A."/>
            <person name="Daum C."/>
            <person name="Barry K."/>
            <person name="Grigoriev I.V."/>
            <person name="Favel A."/>
            <person name="Rosso M.N."/>
            <person name="Martin F."/>
        </authorList>
    </citation>
    <scope>NUCLEOTIDE SEQUENCE [LARGE SCALE GENOMIC DNA]</scope>
    <source>
        <strain evidence="1 2">CIRM-BRFM 2984</strain>
    </source>
</reference>
<accession>A0AAW0EGB6</accession>
<dbReference type="AlphaFoldDB" id="A0AAW0EGB6"/>
<organism evidence="1 2">
    <name type="scientific">Favolaschia claudopus</name>
    <dbReference type="NCBI Taxonomy" id="2862362"/>
    <lineage>
        <taxon>Eukaryota</taxon>
        <taxon>Fungi</taxon>
        <taxon>Dikarya</taxon>
        <taxon>Basidiomycota</taxon>
        <taxon>Agaricomycotina</taxon>
        <taxon>Agaricomycetes</taxon>
        <taxon>Agaricomycetidae</taxon>
        <taxon>Agaricales</taxon>
        <taxon>Marasmiineae</taxon>
        <taxon>Mycenaceae</taxon>
        <taxon>Favolaschia</taxon>
    </lineage>
</organism>
<evidence type="ECO:0000313" key="2">
    <source>
        <dbReference type="Proteomes" id="UP001362999"/>
    </source>
</evidence>
<proteinExistence type="predicted"/>
<evidence type="ECO:0000313" key="1">
    <source>
        <dbReference type="EMBL" id="KAK7062434.1"/>
    </source>
</evidence>
<dbReference type="Proteomes" id="UP001362999">
    <property type="component" value="Unassembled WGS sequence"/>
</dbReference>
<keyword evidence="2" id="KW-1185">Reference proteome</keyword>
<comment type="caution">
    <text evidence="1">The sequence shown here is derived from an EMBL/GenBank/DDBJ whole genome shotgun (WGS) entry which is preliminary data.</text>
</comment>
<name>A0AAW0EGB6_9AGAR</name>
<dbReference type="EMBL" id="JAWWNJ010000002">
    <property type="protein sequence ID" value="KAK7062434.1"/>
    <property type="molecule type" value="Genomic_DNA"/>
</dbReference>
<protein>
    <submittedName>
        <fullName evidence="1">Uncharacterized protein</fullName>
    </submittedName>
</protein>
<sequence>MTWGNAAREISPSIFRHESRCLSGMIATPISQRLGQCDSRLVSRPGRCLRVQRQRKKIGKSGETEKHSAPSYAGAFFNSILEAVHSSFTIPSLPPPLSIRRIPKIDIHGETRRLRAVLWRGPSTLPSTRHVSPHTQALVQWSTSTRHGGVTLPDFFDSRRRASPSLAAHVLSRSPCPPWARTLPDPGPVSACTPTSASTTPFAPTISVWGWPRIRLATSGVGLARGVVPAPTYARKRV</sequence>